<gene>
    <name evidence="1" type="ORF">Spaf_1054</name>
</gene>
<dbReference type="AlphaFoldDB" id="I1ZLX0"/>
<dbReference type="Proteomes" id="UP000002865">
    <property type="component" value="Chromosome"/>
</dbReference>
<organism evidence="1 2">
    <name type="scientific">Streptococcus parasanguinis FW213</name>
    <dbReference type="NCBI Taxonomy" id="1114965"/>
    <lineage>
        <taxon>Bacteria</taxon>
        <taxon>Bacillati</taxon>
        <taxon>Bacillota</taxon>
        <taxon>Bacilli</taxon>
        <taxon>Lactobacillales</taxon>
        <taxon>Streptococcaceae</taxon>
        <taxon>Streptococcus</taxon>
    </lineage>
</organism>
<accession>I1ZLX0</accession>
<evidence type="ECO:0000313" key="1">
    <source>
        <dbReference type="EMBL" id="AFJ26044.1"/>
    </source>
</evidence>
<evidence type="ECO:0000313" key="2">
    <source>
        <dbReference type="Proteomes" id="UP000002865"/>
    </source>
</evidence>
<dbReference type="InterPro" id="IPR044929">
    <property type="entry name" value="DNA/RNA_non-sp_Endonuclease_sf"/>
</dbReference>
<proteinExistence type="predicted"/>
<dbReference type="EMBL" id="CP003122">
    <property type="protein sequence ID" value="AFJ26044.1"/>
    <property type="molecule type" value="Genomic_DNA"/>
</dbReference>
<dbReference type="PaxDb" id="1114965-Spaf_1054"/>
<dbReference type="STRING" id="1114965.Spaf_1054"/>
<name>I1ZLX0_STRPA</name>
<reference evidence="1 2" key="1">
    <citation type="journal article" date="2012" name="PLoS ONE">
        <title>Complete Genome and Transcriptomes of Streptococcus parasanguinis FW213: Phylogenic Relations and Potential Virulence Mechanisms.</title>
        <authorList>
            <person name="Geng J."/>
            <person name="Chiu C.H."/>
            <person name="Tang P."/>
            <person name="Chen Y."/>
            <person name="Shieh H.R."/>
            <person name="Hu S."/>
            <person name="Chen Y.Y."/>
        </authorList>
    </citation>
    <scope>NUCLEOTIDE SEQUENCE [LARGE SCALE GENOMIC DNA]</scope>
    <source>
        <strain evidence="1 2">FW213</strain>
    </source>
</reference>
<dbReference type="RefSeq" id="WP_014713323.1">
    <property type="nucleotide sequence ID" value="NC_017905.1"/>
</dbReference>
<protein>
    <submittedName>
        <fullName evidence="1">Uncharacterized protein</fullName>
    </submittedName>
</protein>
<dbReference type="Gene3D" id="3.40.570.10">
    <property type="entry name" value="Extracellular Endonuclease, subunit A"/>
    <property type="match status" value="1"/>
</dbReference>
<sequence>MLTDWTNSAETFNGDKKAYGMKYFEKIIQESLDEGRDIHYRVTPVFKKNDLEFEPIPRGIILEARIAHSRAKGHRFVGYEGSQFNVFIPNAQGNLIISYKDGKIYNGVVHELKRIYRIKRKSRIFKIKKGRY</sequence>
<dbReference type="HOGENOM" id="CLU_1915942_0_0_9"/>
<dbReference type="KEGG" id="scf:Spaf_1054"/>